<sequence>VKCHVCCQCGEKSVQLQFLSYIAAPVSSYHVLATGTRSTIPYNSVPARWLIAEEEDENDEAEDTVPNFTVKDVEAPSTRVLNHSEKYRAWIAVCQKIAEVISDKGSRSFHKWINYLTKVESLARLDGAVPDLSETTMTLTVGEQVTNSPQIGEQVTDSPLFSEEVTNSPDVSEEVTNSPDVSEEVTKSSVVVANCDDIGESIANSVDAGTPCSKVIVPQANGNGECASSSLGIGDIATNSVSDTTRTTRRRLDMASENTASNPAGRPKEKKATKKVKARKELQETKTLSKQLTTVGDITLTTLREYLSLASIDPVFSAIRPMFGGAIYKRPKARLKRRGEELQVETNIRYVIPEVLVDKSVAAAKNAVFREQTASKKTPTLGEIGVHILGVGVFSLQDVNTMKEWHTLSKRIKSTRDLIKWVQSKPENGVQQSILSTLPTLNMYSAFKSRIAETIVQFQDLTRFAGENWLCDGCIFVAALHAVKQAQPIGKN</sequence>
<dbReference type="AlphaFoldDB" id="A0A8S9U8J4"/>
<evidence type="ECO:0000313" key="3">
    <source>
        <dbReference type="Proteomes" id="UP000704712"/>
    </source>
</evidence>
<feature type="compositionally biased region" description="Basic residues" evidence="1">
    <location>
        <begin position="268"/>
        <end position="278"/>
    </location>
</feature>
<organism evidence="2 3">
    <name type="scientific">Phytophthora infestans</name>
    <name type="common">Potato late blight agent</name>
    <name type="synonym">Botrytis infestans</name>
    <dbReference type="NCBI Taxonomy" id="4787"/>
    <lineage>
        <taxon>Eukaryota</taxon>
        <taxon>Sar</taxon>
        <taxon>Stramenopiles</taxon>
        <taxon>Oomycota</taxon>
        <taxon>Peronosporomycetes</taxon>
        <taxon>Peronosporales</taxon>
        <taxon>Peronosporaceae</taxon>
        <taxon>Phytophthora</taxon>
    </lineage>
</organism>
<protein>
    <submittedName>
        <fullName evidence="2">Uncharacterized protein</fullName>
    </submittedName>
</protein>
<feature type="non-terminal residue" evidence="2">
    <location>
        <position position="492"/>
    </location>
</feature>
<dbReference type="EMBL" id="JAACNO010001856">
    <property type="protein sequence ID" value="KAF4137191.1"/>
    <property type="molecule type" value="Genomic_DNA"/>
</dbReference>
<proteinExistence type="predicted"/>
<gene>
    <name evidence="2" type="ORF">GN958_ATG13659</name>
</gene>
<reference evidence="2" key="1">
    <citation type="submission" date="2020-03" db="EMBL/GenBank/DDBJ databases">
        <title>Hybrid Assembly of Korean Phytophthora infestans isolates.</title>
        <authorList>
            <person name="Prokchorchik M."/>
            <person name="Lee Y."/>
            <person name="Seo J."/>
            <person name="Cho J.-H."/>
            <person name="Park Y.-E."/>
            <person name="Jang D.-C."/>
            <person name="Im J.-S."/>
            <person name="Choi J.-G."/>
            <person name="Park H.-J."/>
            <person name="Lee G.-B."/>
            <person name="Lee Y.-G."/>
            <person name="Hong S.-Y."/>
            <person name="Cho K."/>
            <person name="Sohn K.H."/>
        </authorList>
    </citation>
    <scope>NUCLEOTIDE SEQUENCE</scope>
    <source>
        <strain evidence="2">KR_2_A2</strain>
    </source>
</reference>
<feature type="region of interest" description="Disordered" evidence="1">
    <location>
        <begin position="252"/>
        <end position="278"/>
    </location>
</feature>
<comment type="caution">
    <text evidence="2">The sequence shown here is derived from an EMBL/GenBank/DDBJ whole genome shotgun (WGS) entry which is preliminary data.</text>
</comment>
<accession>A0A8S9U8J4</accession>
<feature type="non-terminal residue" evidence="2">
    <location>
        <position position="1"/>
    </location>
</feature>
<name>A0A8S9U8J4_PHYIN</name>
<evidence type="ECO:0000313" key="2">
    <source>
        <dbReference type="EMBL" id="KAF4137191.1"/>
    </source>
</evidence>
<evidence type="ECO:0000256" key="1">
    <source>
        <dbReference type="SAM" id="MobiDB-lite"/>
    </source>
</evidence>
<dbReference type="Proteomes" id="UP000704712">
    <property type="component" value="Unassembled WGS sequence"/>
</dbReference>